<evidence type="ECO:0000256" key="1">
    <source>
        <dbReference type="ARBA" id="ARBA00004443"/>
    </source>
</evidence>
<gene>
    <name evidence="8" type="ORF">GDO78_010444</name>
</gene>
<reference evidence="8" key="1">
    <citation type="thesis" date="2020" institute="ProQuest LLC" country="789 East Eisenhower Parkway, Ann Arbor, MI, USA">
        <title>Comparative Genomics and Chromosome Evolution.</title>
        <authorList>
            <person name="Mudd A.B."/>
        </authorList>
    </citation>
    <scope>NUCLEOTIDE SEQUENCE</scope>
    <source>
        <strain evidence="8">HN-11 Male</strain>
        <tissue evidence="8">Kidney and liver</tissue>
    </source>
</reference>
<name>A0A8J6F5W6_ELECQ</name>
<comment type="subcellular location">
    <subcellularLocation>
        <location evidence="1">Mitochondrion inner membrane</location>
        <topology evidence="1">Peripheral membrane protein</topology>
        <orientation evidence="1">Matrix side</orientation>
    </subcellularLocation>
</comment>
<feature type="compositionally biased region" description="Basic residues" evidence="7">
    <location>
        <begin position="1"/>
        <end position="24"/>
    </location>
</feature>
<accession>A0A8J6F5W6</accession>
<protein>
    <submittedName>
        <fullName evidence="8">Uncharacterized protein</fullName>
    </submittedName>
</protein>
<dbReference type="EMBL" id="WNTK01000006">
    <property type="protein sequence ID" value="KAG9481201.1"/>
    <property type="molecule type" value="Genomic_DNA"/>
</dbReference>
<dbReference type="PANTHER" id="PTHR31107:SF2">
    <property type="entry name" value="CYTOCHROME C OXIDASE ASSEMBLY FACTOR 8"/>
    <property type="match status" value="1"/>
</dbReference>
<keyword evidence="6" id="KW-0472">Membrane</keyword>
<dbReference type="Pfam" id="PF10231">
    <property type="entry name" value="COA8"/>
    <property type="match status" value="1"/>
</dbReference>
<dbReference type="GO" id="GO:0097193">
    <property type="term" value="P:intrinsic apoptotic signaling pathway"/>
    <property type="evidence" value="ECO:0007669"/>
    <property type="project" value="InterPro"/>
</dbReference>
<proteinExistence type="inferred from homology"/>
<evidence type="ECO:0000256" key="7">
    <source>
        <dbReference type="SAM" id="MobiDB-lite"/>
    </source>
</evidence>
<keyword evidence="3" id="KW-0999">Mitochondrion inner membrane</keyword>
<dbReference type="GO" id="GO:0005743">
    <property type="term" value="C:mitochondrial inner membrane"/>
    <property type="evidence" value="ECO:0007669"/>
    <property type="project" value="UniProtKB-SubCell"/>
</dbReference>
<comment type="similarity">
    <text evidence="2">Belongs to the COA8 family.</text>
</comment>
<evidence type="ECO:0000256" key="4">
    <source>
        <dbReference type="ARBA" id="ARBA00022946"/>
    </source>
</evidence>
<evidence type="ECO:0000256" key="2">
    <source>
        <dbReference type="ARBA" id="ARBA00005453"/>
    </source>
</evidence>
<keyword evidence="9" id="KW-1185">Reference proteome</keyword>
<dbReference type="PANTHER" id="PTHR31107">
    <property type="entry name" value="APOPTOGENIC PROTEIN 1, MITOCHONDRIAL"/>
    <property type="match status" value="1"/>
</dbReference>
<dbReference type="InterPro" id="IPR018796">
    <property type="entry name" value="COA8"/>
</dbReference>
<organism evidence="8 9">
    <name type="scientific">Eleutherodactylus coqui</name>
    <name type="common">Puerto Rican coqui</name>
    <dbReference type="NCBI Taxonomy" id="57060"/>
    <lineage>
        <taxon>Eukaryota</taxon>
        <taxon>Metazoa</taxon>
        <taxon>Chordata</taxon>
        <taxon>Craniata</taxon>
        <taxon>Vertebrata</taxon>
        <taxon>Euteleostomi</taxon>
        <taxon>Amphibia</taxon>
        <taxon>Batrachia</taxon>
        <taxon>Anura</taxon>
        <taxon>Neobatrachia</taxon>
        <taxon>Hyloidea</taxon>
        <taxon>Eleutherodactylidae</taxon>
        <taxon>Eleutherodactylinae</taxon>
        <taxon>Eleutherodactylus</taxon>
        <taxon>Eleutherodactylus</taxon>
    </lineage>
</organism>
<evidence type="ECO:0000313" key="8">
    <source>
        <dbReference type="EMBL" id="KAG9481201.1"/>
    </source>
</evidence>
<evidence type="ECO:0000313" key="9">
    <source>
        <dbReference type="Proteomes" id="UP000770717"/>
    </source>
</evidence>
<evidence type="ECO:0000256" key="6">
    <source>
        <dbReference type="ARBA" id="ARBA00023136"/>
    </source>
</evidence>
<comment type="caution">
    <text evidence="8">The sequence shown here is derived from an EMBL/GenBank/DDBJ whole genome shotgun (WGS) entry which is preliminary data.</text>
</comment>
<sequence length="101" mass="12386">MRGARHRRHHAHPPSRRKKIRPRREKITLQRREETERIGGHKRTLDAEVMADFYKDFLSKNYAKHAQYNREWYKKNFKITFLMGQVTLQRALKKLKKTGWK</sequence>
<evidence type="ECO:0000256" key="5">
    <source>
        <dbReference type="ARBA" id="ARBA00023128"/>
    </source>
</evidence>
<dbReference type="AlphaFoldDB" id="A0A8J6F5W6"/>
<evidence type="ECO:0000256" key="3">
    <source>
        <dbReference type="ARBA" id="ARBA00022792"/>
    </source>
</evidence>
<keyword evidence="5" id="KW-0496">Mitochondrion</keyword>
<dbReference type="OrthoDB" id="6246201at2759"/>
<feature type="region of interest" description="Disordered" evidence="7">
    <location>
        <begin position="1"/>
        <end position="40"/>
    </location>
</feature>
<dbReference type="Proteomes" id="UP000770717">
    <property type="component" value="Unassembled WGS sequence"/>
</dbReference>
<feature type="compositionally biased region" description="Basic and acidic residues" evidence="7">
    <location>
        <begin position="25"/>
        <end position="40"/>
    </location>
</feature>
<keyword evidence="4" id="KW-0809">Transit peptide</keyword>